<evidence type="ECO:0000259" key="3">
    <source>
        <dbReference type="SMART" id="SM00822"/>
    </source>
</evidence>
<dbReference type="AlphaFoldDB" id="A0A3M0I7F8"/>
<dbReference type="Gene3D" id="3.40.50.720">
    <property type="entry name" value="NAD(P)-binding Rossmann-like Domain"/>
    <property type="match status" value="1"/>
</dbReference>
<dbReference type="SUPFAM" id="SSF51735">
    <property type="entry name" value="NAD(P)-binding Rossmann-fold domains"/>
    <property type="match status" value="1"/>
</dbReference>
<organism evidence="4 5">
    <name type="scientific">Streptomyces shenzhenensis</name>
    <dbReference type="NCBI Taxonomy" id="943815"/>
    <lineage>
        <taxon>Bacteria</taxon>
        <taxon>Bacillati</taxon>
        <taxon>Actinomycetota</taxon>
        <taxon>Actinomycetes</taxon>
        <taxon>Kitasatosporales</taxon>
        <taxon>Streptomycetaceae</taxon>
        <taxon>Streptomyces</taxon>
    </lineage>
</organism>
<dbReference type="Proteomes" id="UP000270471">
    <property type="component" value="Unassembled WGS sequence"/>
</dbReference>
<evidence type="ECO:0000313" key="5">
    <source>
        <dbReference type="Proteomes" id="UP000270471"/>
    </source>
</evidence>
<sequence>MSEAVCPASPAYDEPVRYPSVVLVTGAAAGMGAEHARALARRGSHVHLADVADCGPVAREITAAGGRATAHHLDVTDSAGWRAVVDAVRATDGRLDGLVNNAGISRRLRFMDTTEEVWERVLRVNLFGAFHGMQAVAPLMRDGGGGAIVNISSISGQIGYFSPSYSASKWGLTGLSKSAAGELAAWHIRVNSLHPGLVSTGLLAGSDAFVASAQRSIPAGRSAEPAEITDAVLFLLSDRSAYMTGSEVTLDGGLVSNGLYHRILADAEGAL</sequence>
<dbReference type="InterPro" id="IPR002347">
    <property type="entry name" value="SDR_fam"/>
</dbReference>
<comment type="similarity">
    <text evidence="1">Belongs to the short-chain dehydrogenases/reductases (SDR) family.</text>
</comment>
<dbReference type="PRINTS" id="PR00080">
    <property type="entry name" value="SDRFAMILY"/>
</dbReference>
<dbReference type="PANTHER" id="PTHR42760:SF133">
    <property type="entry name" value="3-OXOACYL-[ACYL-CARRIER-PROTEIN] REDUCTASE"/>
    <property type="match status" value="1"/>
</dbReference>
<dbReference type="InterPro" id="IPR036291">
    <property type="entry name" value="NAD(P)-bd_dom_sf"/>
</dbReference>
<dbReference type="InterPro" id="IPR020904">
    <property type="entry name" value="Sc_DH/Rdtase_CS"/>
</dbReference>
<dbReference type="OrthoDB" id="3542748at2"/>
<evidence type="ECO:0000313" key="4">
    <source>
        <dbReference type="EMBL" id="RMB82119.1"/>
    </source>
</evidence>
<dbReference type="InterPro" id="IPR057326">
    <property type="entry name" value="KR_dom"/>
</dbReference>
<dbReference type="FunFam" id="3.40.50.720:FF:000084">
    <property type="entry name" value="Short-chain dehydrogenase reductase"/>
    <property type="match status" value="1"/>
</dbReference>
<comment type="caution">
    <text evidence="4">The sequence shown here is derived from an EMBL/GenBank/DDBJ whole genome shotgun (WGS) entry which is preliminary data.</text>
</comment>
<dbReference type="PRINTS" id="PR00081">
    <property type="entry name" value="GDHRDH"/>
</dbReference>
<keyword evidence="5" id="KW-1185">Reference proteome</keyword>
<dbReference type="Pfam" id="PF13561">
    <property type="entry name" value="adh_short_C2"/>
    <property type="match status" value="1"/>
</dbReference>
<dbReference type="GO" id="GO:0016616">
    <property type="term" value="F:oxidoreductase activity, acting on the CH-OH group of donors, NAD or NADP as acceptor"/>
    <property type="evidence" value="ECO:0007669"/>
    <property type="project" value="UniProtKB-ARBA"/>
</dbReference>
<dbReference type="SMART" id="SM00822">
    <property type="entry name" value="PKS_KR"/>
    <property type="match status" value="1"/>
</dbReference>
<feature type="domain" description="Ketoreductase" evidence="3">
    <location>
        <begin position="20"/>
        <end position="186"/>
    </location>
</feature>
<reference evidence="4 5" key="1">
    <citation type="submission" date="2017-11" db="EMBL/GenBank/DDBJ databases">
        <title>Draft genome of actinobacteria isolated from guarana (Paullinia cupana (Mart.) Ducke.</title>
        <authorList>
            <person name="Siqueira K.A."/>
            <person name="Liotti R.G."/>
            <person name="Mendes T.A.O."/>
            <person name="Soares M.A."/>
        </authorList>
    </citation>
    <scope>NUCLEOTIDE SEQUENCE [LARGE SCALE GENOMIC DNA]</scope>
    <source>
        <strain evidence="4 5">193</strain>
    </source>
</reference>
<dbReference type="RefSeq" id="WP_121893173.1">
    <property type="nucleotide sequence ID" value="NZ_JBNJMA010000001.1"/>
</dbReference>
<keyword evidence="2" id="KW-0560">Oxidoreductase</keyword>
<evidence type="ECO:0000256" key="1">
    <source>
        <dbReference type="ARBA" id="ARBA00006484"/>
    </source>
</evidence>
<name>A0A3M0I7F8_9ACTN</name>
<gene>
    <name evidence="4" type="ORF">CTZ28_31610</name>
</gene>
<proteinExistence type="inferred from homology"/>
<dbReference type="PANTHER" id="PTHR42760">
    <property type="entry name" value="SHORT-CHAIN DEHYDROGENASES/REDUCTASES FAMILY MEMBER"/>
    <property type="match status" value="1"/>
</dbReference>
<protein>
    <submittedName>
        <fullName evidence="4">Oxidoreductase</fullName>
    </submittedName>
</protein>
<dbReference type="PROSITE" id="PS00061">
    <property type="entry name" value="ADH_SHORT"/>
    <property type="match status" value="1"/>
</dbReference>
<dbReference type="EMBL" id="PENI01000025">
    <property type="protein sequence ID" value="RMB82119.1"/>
    <property type="molecule type" value="Genomic_DNA"/>
</dbReference>
<accession>A0A3M0I7F8</accession>
<evidence type="ECO:0000256" key="2">
    <source>
        <dbReference type="ARBA" id="ARBA00023002"/>
    </source>
</evidence>